<feature type="region of interest" description="Disordered" evidence="1">
    <location>
        <begin position="1"/>
        <end position="25"/>
    </location>
</feature>
<feature type="transmembrane region" description="Helical" evidence="2">
    <location>
        <begin position="217"/>
        <end position="237"/>
    </location>
</feature>
<feature type="compositionally biased region" description="Low complexity" evidence="1">
    <location>
        <begin position="1"/>
        <end position="15"/>
    </location>
</feature>
<reference evidence="3" key="1">
    <citation type="submission" date="2023-03" db="EMBL/GenBank/DDBJ databases">
        <title>Emydomyces testavorans Genome Sequence.</title>
        <authorList>
            <person name="Hoyer L."/>
        </authorList>
    </citation>
    <scope>NUCLEOTIDE SEQUENCE</scope>
    <source>
        <strain evidence="3">16-2883</strain>
    </source>
</reference>
<keyword evidence="2" id="KW-0472">Membrane</keyword>
<feature type="transmembrane region" description="Helical" evidence="2">
    <location>
        <begin position="287"/>
        <end position="307"/>
    </location>
</feature>
<evidence type="ECO:0000313" key="4">
    <source>
        <dbReference type="Proteomes" id="UP001219355"/>
    </source>
</evidence>
<accession>A0AAF0IG31</accession>
<organism evidence="3 4">
    <name type="scientific">Emydomyces testavorans</name>
    <dbReference type="NCBI Taxonomy" id="2070801"/>
    <lineage>
        <taxon>Eukaryota</taxon>
        <taxon>Fungi</taxon>
        <taxon>Dikarya</taxon>
        <taxon>Ascomycota</taxon>
        <taxon>Pezizomycotina</taxon>
        <taxon>Eurotiomycetes</taxon>
        <taxon>Eurotiomycetidae</taxon>
        <taxon>Onygenales</taxon>
        <taxon>Nannizziopsiaceae</taxon>
        <taxon>Emydomyces</taxon>
    </lineage>
</organism>
<keyword evidence="2" id="KW-0812">Transmembrane</keyword>
<proteinExistence type="predicted"/>
<feature type="transmembrane region" description="Helical" evidence="2">
    <location>
        <begin position="110"/>
        <end position="129"/>
    </location>
</feature>
<keyword evidence="4" id="KW-1185">Reference proteome</keyword>
<evidence type="ECO:0000256" key="1">
    <source>
        <dbReference type="SAM" id="MobiDB-lite"/>
    </source>
</evidence>
<feature type="transmembrane region" description="Helical" evidence="2">
    <location>
        <begin position="319"/>
        <end position="339"/>
    </location>
</feature>
<name>A0AAF0IG31_9EURO</name>
<feature type="transmembrane region" description="Helical" evidence="2">
    <location>
        <begin position="83"/>
        <end position="103"/>
    </location>
</feature>
<evidence type="ECO:0000313" key="3">
    <source>
        <dbReference type="EMBL" id="WEW55226.1"/>
    </source>
</evidence>
<keyword evidence="2" id="KW-1133">Transmembrane helix</keyword>
<feature type="transmembrane region" description="Helical" evidence="2">
    <location>
        <begin position="43"/>
        <end position="63"/>
    </location>
</feature>
<dbReference type="Proteomes" id="UP001219355">
    <property type="component" value="Chromosome 1"/>
</dbReference>
<feature type="transmembrane region" description="Helical" evidence="2">
    <location>
        <begin position="135"/>
        <end position="156"/>
    </location>
</feature>
<protein>
    <submittedName>
        <fullName evidence="3">Uncharacterized protein</fullName>
    </submittedName>
</protein>
<gene>
    <name evidence="3" type="ORF">PRK78_000655</name>
</gene>
<evidence type="ECO:0000256" key="2">
    <source>
        <dbReference type="SAM" id="Phobius"/>
    </source>
</evidence>
<sequence>MGRRSTTATSTTGPSPRKRKTAGKAILPSHSSKYHDLESYARSVLELVVVTLRSLVLSTVLFSLSVPITQGDLAWTSRHLDSWLYVVALLGWRVLEIGAAWALGYDARDVASFIGLINLPTHVLLYSFYGLRPTTILTVAVINIVSTAIPFLYFRPTNVIHSLSTSFDRPILSDRPTAIYTTAVATSIYAVALYLSFATWLPSFLVTYFEGLPSIEIVHAGAKGLIPMFLGLLPAGYATRDFLFISSAGQPHAEDTGPEYEERHGELVAMSLYRKYWVTLPAKKKTLIARTGVLAVMIFANTVVQLVGTINGVEMEGAIGWAMIWMAATVVIGVVYGWIDAADGLDAESKMARR</sequence>
<feature type="transmembrane region" description="Helical" evidence="2">
    <location>
        <begin position="177"/>
        <end position="197"/>
    </location>
</feature>
<dbReference type="AlphaFoldDB" id="A0AAF0IG31"/>
<dbReference type="EMBL" id="CP120627">
    <property type="protein sequence ID" value="WEW55226.1"/>
    <property type="molecule type" value="Genomic_DNA"/>
</dbReference>